<keyword evidence="3" id="KW-1185">Reference proteome</keyword>
<evidence type="ECO:0000313" key="2">
    <source>
        <dbReference type="EMBL" id="QEQ95026.1"/>
    </source>
</evidence>
<name>A0A5J6DBQ8_9CAUD</name>
<proteinExistence type="predicted"/>
<reference evidence="2 3" key="1">
    <citation type="submission" date="2019-07" db="EMBL/GenBank/DDBJ databases">
        <title>Complete genome sequence of bacteriophages infecting Erwinia pyrifoliae.</title>
        <authorList>
            <person name="Kim S.G."/>
            <person name="Park S.C."/>
        </authorList>
    </citation>
    <scope>NUCLEOTIDE SEQUENCE [LARGE SCALE GENOMIC DNA]</scope>
</reference>
<evidence type="ECO:0000313" key="3">
    <source>
        <dbReference type="Proteomes" id="UP000326545"/>
    </source>
</evidence>
<organism evidence="2 3">
    <name type="scientific">Erwinia phage pEp_SNUABM_01</name>
    <dbReference type="NCBI Taxonomy" id="2601643"/>
    <lineage>
        <taxon>Viruses</taxon>
        <taxon>Duplodnaviria</taxon>
        <taxon>Heunggongvirae</taxon>
        <taxon>Uroviricota</taxon>
        <taxon>Caudoviricetes</taxon>
        <taxon>Vequintavirinae</taxon>
        <taxon>Henunavirus</taxon>
        <taxon>Henunavirus SNUABM01</taxon>
    </lineage>
</organism>
<dbReference type="EMBL" id="MN184887">
    <property type="protein sequence ID" value="QEQ95026.1"/>
    <property type="molecule type" value="Genomic_DNA"/>
</dbReference>
<protein>
    <submittedName>
        <fullName evidence="2">Uncharacterized protein</fullName>
    </submittedName>
</protein>
<accession>A0A5J6DBQ8</accession>
<sequence>MIQLLKRLFAFEKSVVVGTLKWTINWTDVGCKDTGIWLLYETQSGQRSFEISNRATMTNTSEHPGYGDVLAWSKGGDWPSGAKRTQKGATNS</sequence>
<evidence type="ECO:0000256" key="1">
    <source>
        <dbReference type="SAM" id="MobiDB-lite"/>
    </source>
</evidence>
<dbReference type="Proteomes" id="UP000326545">
    <property type="component" value="Segment"/>
</dbReference>
<feature type="region of interest" description="Disordered" evidence="1">
    <location>
        <begin position="72"/>
        <end position="92"/>
    </location>
</feature>
<gene>
    <name evidence="2" type="ORF">pEpSNUABM01_200</name>
</gene>